<keyword evidence="2" id="KW-1185">Reference proteome</keyword>
<reference evidence="1 2" key="1">
    <citation type="journal article" date="2017" name="Environ. Microbiol.">
        <title>Decay of the glycolytic pathway and adaptation to intranuclear parasitism within Enterocytozoonidae microsporidia.</title>
        <authorList>
            <person name="Wiredu Boakye D."/>
            <person name="Jaroenlak P."/>
            <person name="Prachumwat A."/>
            <person name="Williams T.A."/>
            <person name="Bateman K.S."/>
            <person name="Itsathitphaisarn O."/>
            <person name="Sritunyalucksana K."/>
            <person name="Paszkiewicz K.H."/>
            <person name="Moore K.A."/>
            <person name="Stentiford G.D."/>
            <person name="Williams B.A."/>
        </authorList>
    </citation>
    <scope>NUCLEOTIDE SEQUENCE [LARGE SCALE GENOMIC DNA]</scope>
    <source>
        <strain evidence="1 2">GB1</strain>
    </source>
</reference>
<gene>
    <name evidence="1" type="ORF">HERIO_1094</name>
</gene>
<dbReference type="Gene3D" id="3.30.780.10">
    <property type="entry name" value="SUI1-like domain"/>
    <property type="match status" value="1"/>
</dbReference>
<protein>
    <recommendedName>
        <fullName evidence="3">SUI1 domain-containing protein</fullName>
    </recommendedName>
</protein>
<dbReference type="InterPro" id="IPR036877">
    <property type="entry name" value="SUI1_dom_sf"/>
</dbReference>
<proteinExistence type="predicted"/>
<comment type="caution">
    <text evidence="1">The sequence shown here is derived from an EMBL/GenBank/DDBJ whole genome shotgun (WGS) entry which is preliminary data.</text>
</comment>
<dbReference type="SUPFAM" id="SSF55159">
    <property type="entry name" value="eIF1-like"/>
    <property type="match status" value="1"/>
</dbReference>
<dbReference type="Proteomes" id="UP000192356">
    <property type="component" value="Unassembled WGS sequence"/>
</dbReference>
<evidence type="ECO:0008006" key="3">
    <source>
        <dbReference type="Google" id="ProtNLM"/>
    </source>
</evidence>
<dbReference type="EMBL" id="LVKB01000047">
    <property type="protein sequence ID" value="ORD97011.1"/>
    <property type="molecule type" value="Genomic_DNA"/>
</dbReference>
<dbReference type="VEuPathDB" id="MicrosporidiaDB:HERIO_1094"/>
<accession>A0A1X0QB40</accession>
<evidence type="ECO:0000313" key="1">
    <source>
        <dbReference type="EMBL" id="ORD97011.1"/>
    </source>
</evidence>
<dbReference type="GO" id="GO:0003743">
    <property type="term" value="F:translation initiation factor activity"/>
    <property type="evidence" value="ECO:0007669"/>
    <property type="project" value="InterPro"/>
</dbReference>
<name>A0A1X0QB40_9MICR</name>
<sequence length="87" mass="9885">MAQNEINGGDIEIQLDFKKIKGNKKTIVRGIPRDKLLPILGMFKNDLGCNGNVCDDPKSDSVLQLTGDQRKTIDNRYNSYFKRIDKN</sequence>
<dbReference type="OrthoDB" id="10248435at2759"/>
<dbReference type="AlphaFoldDB" id="A0A1X0QB40"/>
<evidence type="ECO:0000313" key="2">
    <source>
        <dbReference type="Proteomes" id="UP000192356"/>
    </source>
</evidence>
<dbReference type="VEuPathDB" id="MicrosporidiaDB:A0H76_166"/>
<organism evidence="1 2">
    <name type="scientific">Hepatospora eriocheir</name>
    <dbReference type="NCBI Taxonomy" id="1081669"/>
    <lineage>
        <taxon>Eukaryota</taxon>
        <taxon>Fungi</taxon>
        <taxon>Fungi incertae sedis</taxon>
        <taxon>Microsporidia</taxon>
        <taxon>Hepatosporidae</taxon>
        <taxon>Hepatospora</taxon>
    </lineage>
</organism>